<protein>
    <submittedName>
        <fullName evidence="1">Uncharacterized protein</fullName>
    </submittedName>
</protein>
<dbReference type="AlphaFoldDB" id="A0A6A7BG23"/>
<evidence type="ECO:0000313" key="1">
    <source>
        <dbReference type="EMBL" id="KAF2854354.1"/>
    </source>
</evidence>
<dbReference type="Proteomes" id="UP000799423">
    <property type="component" value="Unassembled WGS sequence"/>
</dbReference>
<gene>
    <name evidence="1" type="ORF">T440DRAFT_515073</name>
</gene>
<evidence type="ECO:0000313" key="2">
    <source>
        <dbReference type="Proteomes" id="UP000799423"/>
    </source>
</evidence>
<name>A0A6A7BG23_9PLEO</name>
<sequence length="219" mass="24635">MSNGEIMPPEKLSHVKLDRKQFTWANPGEYMLGPHVKSNTDLKSLFAMLFKECGVSDHLVDQLEGKMDFCGEPGTTTYTSIYNEASLEIFSYRTYVEYNRAASEAITSAKLDRCDAFVYVVDLYHDKLQDDTLPMHKTFLEEDTAQGYLIESVKSNSKFVQNGGKNESPKFSTIDRLKPRLSYLALPKGEKGHIVVGVIRKIAIMIGGGESRDELFEAT</sequence>
<organism evidence="1 2">
    <name type="scientific">Plenodomus tracheiphilus IPT5</name>
    <dbReference type="NCBI Taxonomy" id="1408161"/>
    <lineage>
        <taxon>Eukaryota</taxon>
        <taxon>Fungi</taxon>
        <taxon>Dikarya</taxon>
        <taxon>Ascomycota</taxon>
        <taxon>Pezizomycotina</taxon>
        <taxon>Dothideomycetes</taxon>
        <taxon>Pleosporomycetidae</taxon>
        <taxon>Pleosporales</taxon>
        <taxon>Pleosporineae</taxon>
        <taxon>Leptosphaeriaceae</taxon>
        <taxon>Plenodomus</taxon>
    </lineage>
</organism>
<keyword evidence="2" id="KW-1185">Reference proteome</keyword>
<dbReference type="EMBL" id="MU006293">
    <property type="protein sequence ID" value="KAF2854354.1"/>
    <property type="molecule type" value="Genomic_DNA"/>
</dbReference>
<accession>A0A6A7BG23</accession>
<proteinExistence type="predicted"/>
<reference evidence="1" key="1">
    <citation type="submission" date="2020-01" db="EMBL/GenBank/DDBJ databases">
        <authorList>
            <consortium name="DOE Joint Genome Institute"/>
            <person name="Haridas S."/>
            <person name="Albert R."/>
            <person name="Binder M."/>
            <person name="Bloem J."/>
            <person name="Labutti K."/>
            <person name="Salamov A."/>
            <person name="Andreopoulos B."/>
            <person name="Baker S.E."/>
            <person name="Barry K."/>
            <person name="Bills G."/>
            <person name="Bluhm B.H."/>
            <person name="Cannon C."/>
            <person name="Castanera R."/>
            <person name="Culley D.E."/>
            <person name="Daum C."/>
            <person name="Ezra D."/>
            <person name="Gonzalez J.B."/>
            <person name="Henrissat B."/>
            <person name="Kuo A."/>
            <person name="Liang C."/>
            <person name="Lipzen A."/>
            <person name="Lutzoni F."/>
            <person name="Magnuson J."/>
            <person name="Mondo S."/>
            <person name="Nolan M."/>
            <person name="Ohm R."/>
            <person name="Pangilinan J."/>
            <person name="Park H.-J."/>
            <person name="Ramirez L."/>
            <person name="Alfaro M."/>
            <person name="Sun H."/>
            <person name="Tritt A."/>
            <person name="Yoshinaga Y."/>
            <person name="Zwiers L.-H."/>
            <person name="Turgeon B.G."/>
            <person name="Goodwin S.B."/>
            <person name="Spatafora J.W."/>
            <person name="Crous P.W."/>
            <person name="Grigoriev I.V."/>
        </authorList>
    </citation>
    <scope>NUCLEOTIDE SEQUENCE</scope>
    <source>
        <strain evidence="1">IPT5</strain>
    </source>
</reference>